<dbReference type="STRING" id="1051890.A0A3N4MKP9"/>
<dbReference type="EMBL" id="ML121528">
    <property type="protein sequence ID" value="RPB28825.1"/>
    <property type="molecule type" value="Genomic_DNA"/>
</dbReference>
<dbReference type="InParanoid" id="A0A3N4MKP9"/>
<dbReference type="Gene3D" id="3.10.450.50">
    <property type="match status" value="1"/>
</dbReference>
<dbReference type="InterPro" id="IPR045875">
    <property type="entry name" value="NTF2"/>
</dbReference>
<organism evidence="3 4">
    <name type="scientific">Terfezia boudieri ATCC MYA-4762</name>
    <dbReference type="NCBI Taxonomy" id="1051890"/>
    <lineage>
        <taxon>Eukaryota</taxon>
        <taxon>Fungi</taxon>
        <taxon>Dikarya</taxon>
        <taxon>Ascomycota</taxon>
        <taxon>Pezizomycotina</taxon>
        <taxon>Pezizomycetes</taxon>
        <taxon>Pezizales</taxon>
        <taxon>Pezizaceae</taxon>
        <taxon>Terfezia</taxon>
    </lineage>
</organism>
<dbReference type="GO" id="GO:0015031">
    <property type="term" value="P:protein transport"/>
    <property type="evidence" value="ECO:0007669"/>
    <property type="project" value="UniProtKB-KW"/>
</dbReference>
<evidence type="ECO:0000313" key="3">
    <source>
        <dbReference type="EMBL" id="RPB28825.1"/>
    </source>
</evidence>
<comment type="subcellular location">
    <subcellularLocation>
        <location evidence="1">Cytoplasm</location>
    </subcellularLocation>
    <subcellularLocation>
        <location evidence="1">Nucleus</location>
    </subcellularLocation>
</comment>
<keyword evidence="1" id="KW-0653">Protein transport</keyword>
<feature type="domain" description="NTF2" evidence="2">
    <location>
        <begin position="1"/>
        <end position="120"/>
    </location>
</feature>
<dbReference type="GO" id="GO:0005634">
    <property type="term" value="C:nucleus"/>
    <property type="evidence" value="ECO:0007669"/>
    <property type="project" value="UniProtKB-SubCell"/>
</dbReference>
<accession>A0A3N4MKP9</accession>
<dbReference type="Proteomes" id="UP000267821">
    <property type="component" value="Unassembled WGS sequence"/>
</dbReference>
<proteinExistence type="predicted"/>
<dbReference type="Pfam" id="PF02136">
    <property type="entry name" value="NTF2"/>
    <property type="match status" value="1"/>
</dbReference>
<dbReference type="InterPro" id="IPR018222">
    <property type="entry name" value="Nuclear_transport_factor_2_euk"/>
</dbReference>
<reference evidence="3 4" key="1">
    <citation type="journal article" date="2018" name="Nat. Ecol. Evol.">
        <title>Pezizomycetes genomes reveal the molecular basis of ectomycorrhizal truffle lifestyle.</title>
        <authorList>
            <person name="Murat C."/>
            <person name="Payen T."/>
            <person name="Noel B."/>
            <person name="Kuo A."/>
            <person name="Morin E."/>
            <person name="Chen J."/>
            <person name="Kohler A."/>
            <person name="Krizsan K."/>
            <person name="Balestrini R."/>
            <person name="Da Silva C."/>
            <person name="Montanini B."/>
            <person name="Hainaut M."/>
            <person name="Levati E."/>
            <person name="Barry K.W."/>
            <person name="Belfiori B."/>
            <person name="Cichocki N."/>
            <person name="Clum A."/>
            <person name="Dockter R.B."/>
            <person name="Fauchery L."/>
            <person name="Guy J."/>
            <person name="Iotti M."/>
            <person name="Le Tacon F."/>
            <person name="Lindquist E.A."/>
            <person name="Lipzen A."/>
            <person name="Malagnac F."/>
            <person name="Mello A."/>
            <person name="Molinier V."/>
            <person name="Miyauchi S."/>
            <person name="Poulain J."/>
            <person name="Riccioni C."/>
            <person name="Rubini A."/>
            <person name="Sitrit Y."/>
            <person name="Splivallo R."/>
            <person name="Traeger S."/>
            <person name="Wang M."/>
            <person name="Zifcakova L."/>
            <person name="Wipf D."/>
            <person name="Zambonelli A."/>
            <person name="Paolocci F."/>
            <person name="Nowrousian M."/>
            <person name="Ottonello S."/>
            <person name="Baldrian P."/>
            <person name="Spatafora J.W."/>
            <person name="Henrissat B."/>
            <person name="Nagy L.G."/>
            <person name="Aury J.M."/>
            <person name="Wincker P."/>
            <person name="Grigoriev I.V."/>
            <person name="Bonfante P."/>
            <person name="Martin F.M."/>
        </authorList>
    </citation>
    <scope>NUCLEOTIDE SEQUENCE [LARGE SCALE GENOMIC DNA]</scope>
    <source>
        <strain evidence="3 4">ATCC MYA-4762</strain>
    </source>
</reference>
<protein>
    <recommendedName>
        <fullName evidence="1">Nuclear transport factor 2</fullName>
        <shortName evidence="1">NTF-2</shortName>
    </recommendedName>
</protein>
<keyword evidence="1" id="KW-0963">Cytoplasm</keyword>
<keyword evidence="1" id="KW-0813">Transport</keyword>
<sequence>AAKTFTGEFYSALDNERTRISSFYGPDAGVVWNGNPVSSGQDVSAFYAKMPPTKFDVQSYDAQPIQPDGRGSCSFLLAVSGQVRIGPESAPMRGFSDTFVMKPDAKEPTRFLIATQGFRLVV</sequence>
<dbReference type="GO" id="GO:0005737">
    <property type="term" value="C:cytoplasm"/>
    <property type="evidence" value="ECO:0007669"/>
    <property type="project" value="UniProtKB-SubCell"/>
</dbReference>
<keyword evidence="4" id="KW-1185">Reference proteome</keyword>
<evidence type="ECO:0000313" key="4">
    <source>
        <dbReference type="Proteomes" id="UP000267821"/>
    </source>
</evidence>
<name>A0A3N4MKP9_9PEZI</name>
<feature type="non-terminal residue" evidence="3">
    <location>
        <position position="1"/>
    </location>
</feature>
<dbReference type="OrthoDB" id="25408at2759"/>
<keyword evidence="1" id="KW-0539">Nucleus</keyword>
<dbReference type="SUPFAM" id="SSF54427">
    <property type="entry name" value="NTF2-like"/>
    <property type="match status" value="1"/>
</dbReference>
<dbReference type="PANTHER" id="PTHR12612">
    <property type="entry name" value="NUCLEAR TRANSPORT FACTOR 2"/>
    <property type="match status" value="1"/>
</dbReference>
<dbReference type="GO" id="GO:0006913">
    <property type="term" value="P:nucleocytoplasmic transport"/>
    <property type="evidence" value="ECO:0007669"/>
    <property type="project" value="UniProtKB-UniRule"/>
</dbReference>
<dbReference type="GO" id="GO:0051028">
    <property type="term" value="P:mRNA transport"/>
    <property type="evidence" value="ECO:0007669"/>
    <property type="project" value="UniProtKB-UniRule"/>
</dbReference>
<comment type="function">
    <text evidence="1">Has a role in nuclear-cytoplasmic transport of proteins and mRNAs.</text>
</comment>
<dbReference type="InterPro" id="IPR032710">
    <property type="entry name" value="NTF2-like_dom_sf"/>
</dbReference>
<dbReference type="PROSITE" id="PS50177">
    <property type="entry name" value="NTF2_DOMAIN"/>
    <property type="match status" value="1"/>
</dbReference>
<dbReference type="InterPro" id="IPR002075">
    <property type="entry name" value="NTF2_dom"/>
</dbReference>
<evidence type="ECO:0000256" key="1">
    <source>
        <dbReference type="RuleBase" id="RU369002"/>
    </source>
</evidence>
<gene>
    <name evidence="3" type="ORF">L211DRAFT_776453</name>
</gene>
<dbReference type="AlphaFoldDB" id="A0A3N4MKP9"/>
<evidence type="ECO:0000259" key="2">
    <source>
        <dbReference type="PROSITE" id="PS50177"/>
    </source>
</evidence>